<dbReference type="EMBL" id="CAJJDO010000180">
    <property type="protein sequence ID" value="CAD8213487.1"/>
    <property type="molecule type" value="Genomic_DNA"/>
</dbReference>
<dbReference type="Proteomes" id="UP000689195">
    <property type="component" value="Unassembled WGS sequence"/>
</dbReference>
<protein>
    <submittedName>
        <fullName evidence="1">Uncharacterized protein</fullName>
    </submittedName>
</protein>
<evidence type="ECO:0000313" key="1">
    <source>
        <dbReference type="EMBL" id="CAD8213487.1"/>
    </source>
</evidence>
<comment type="caution">
    <text evidence="1">The sequence shown here is derived from an EMBL/GenBank/DDBJ whole genome shotgun (WGS) entry which is preliminary data.</text>
</comment>
<proteinExistence type="predicted"/>
<dbReference type="AlphaFoldDB" id="A0A8S1YLZ0"/>
<name>A0A8S1YLZ0_9CILI</name>
<gene>
    <name evidence="1" type="ORF">PPENT_87.1.T1800007</name>
</gene>
<evidence type="ECO:0000313" key="2">
    <source>
        <dbReference type="Proteomes" id="UP000689195"/>
    </source>
</evidence>
<organism evidence="1 2">
    <name type="scientific">Paramecium pentaurelia</name>
    <dbReference type="NCBI Taxonomy" id="43138"/>
    <lineage>
        <taxon>Eukaryota</taxon>
        <taxon>Sar</taxon>
        <taxon>Alveolata</taxon>
        <taxon>Ciliophora</taxon>
        <taxon>Intramacronucleata</taxon>
        <taxon>Oligohymenophorea</taxon>
        <taxon>Peniculida</taxon>
        <taxon>Parameciidae</taxon>
        <taxon>Paramecium</taxon>
    </lineage>
</organism>
<sequence>MTTWKAKQILSFGYYFEEKIKQGIWQEAIDNYWSKAEISYIGVYQNNMKRGFWKIMLGKKQIGGGQYKE</sequence>
<keyword evidence="2" id="KW-1185">Reference proteome</keyword>
<reference evidence="1" key="1">
    <citation type="submission" date="2021-01" db="EMBL/GenBank/DDBJ databases">
        <authorList>
            <consortium name="Genoscope - CEA"/>
            <person name="William W."/>
        </authorList>
    </citation>
    <scope>NUCLEOTIDE SEQUENCE</scope>
</reference>
<accession>A0A8S1YLZ0</accession>